<comment type="caution">
    <text evidence="10">The sequence shown here is derived from an EMBL/GenBank/DDBJ whole genome shotgun (WGS) entry which is preliminary data.</text>
</comment>
<evidence type="ECO:0000256" key="3">
    <source>
        <dbReference type="ARBA" id="ARBA00022448"/>
    </source>
</evidence>
<dbReference type="PANTHER" id="PTHR42718">
    <property type="entry name" value="MAJOR FACILITATOR SUPERFAMILY MULTIDRUG TRANSPORTER MFSC"/>
    <property type="match status" value="1"/>
</dbReference>
<evidence type="ECO:0000259" key="9">
    <source>
        <dbReference type="PROSITE" id="PS50850"/>
    </source>
</evidence>
<feature type="transmembrane region" description="Helical" evidence="8">
    <location>
        <begin position="29"/>
        <end position="48"/>
    </location>
</feature>
<comment type="similarity">
    <text evidence="2">Belongs to the major facilitator superfamily. EmrB family.</text>
</comment>
<dbReference type="InterPro" id="IPR020846">
    <property type="entry name" value="MFS_dom"/>
</dbReference>
<evidence type="ECO:0000256" key="8">
    <source>
        <dbReference type="SAM" id="Phobius"/>
    </source>
</evidence>
<keyword evidence="5 8" id="KW-0812">Transmembrane</keyword>
<feature type="transmembrane region" description="Helical" evidence="8">
    <location>
        <begin position="82"/>
        <end position="104"/>
    </location>
</feature>
<keyword evidence="6 8" id="KW-1133">Transmembrane helix</keyword>
<dbReference type="GO" id="GO:0022857">
    <property type="term" value="F:transmembrane transporter activity"/>
    <property type="evidence" value="ECO:0007669"/>
    <property type="project" value="InterPro"/>
</dbReference>
<feature type="transmembrane region" description="Helical" evidence="8">
    <location>
        <begin position="292"/>
        <end position="310"/>
    </location>
</feature>
<gene>
    <name evidence="10" type="ORF">D0Y96_05245</name>
</gene>
<dbReference type="NCBIfam" id="TIGR00711">
    <property type="entry name" value="efflux_EmrB"/>
    <property type="match status" value="1"/>
</dbReference>
<evidence type="ECO:0000256" key="7">
    <source>
        <dbReference type="ARBA" id="ARBA00023136"/>
    </source>
</evidence>
<dbReference type="Pfam" id="PF07690">
    <property type="entry name" value="MFS_1"/>
    <property type="match status" value="1"/>
</dbReference>
<reference evidence="10 11" key="1">
    <citation type="submission" date="2018-08" db="EMBL/GenBank/DDBJ databases">
        <title>Acidipila sp. 4G-K13, an acidobacterium isolated from forest soil.</title>
        <authorList>
            <person name="Gao Z.-H."/>
            <person name="Qiu L.-H."/>
        </authorList>
    </citation>
    <scope>NUCLEOTIDE SEQUENCE [LARGE SCALE GENOMIC DNA]</scope>
    <source>
        <strain evidence="10 11">4G-K13</strain>
    </source>
</reference>
<evidence type="ECO:0000256" key="2">
    <source>
        <dbReference type="ARBA" id="ARBA00008537"/>
    </source>
</evidence>
<dbReference type="InterPro" id="IPR036259">
    <property type="entry name" value="MFS_trans_sf"/>
</dbReference>
<dbReference type="Gene3D" id="1.20.1250.20">
    <property type="entry name" value="MFS general substrate transporter like domains"/>
    <property type="match status" value="1"/>
</dbReference>
<feature type="transmembrane region" description="Helical" evidence="8">
    <location>
        <begin position="322"/>
        <end position="339"/>
    </location>
</feature>
<dbReference type="CDD" id="cd17503">
    <property type="entry name" value="MFS_LmrB_MDR_like"/>
    <property type="match status" value="1"/>
</dbReference>
<feature type="transmembrane region" description="Helical" evidence="8">
    <location>
        <begin position="116"/>
        <end position="137"/>
    </location>
</feature>
<evidence type="ECO:0000256" key="5">
    <source>
        <dbReference type="ARBA" id="ARBA00022692"/>
    </source>
</evidence>
<dbReference type="InterPro" id="IPR011701">
    <property type="entry name" value="MFS"/>
</dbReference>
<dbReference type="PANTHER" id="PTHR42718:SF9">
    <property type="entry name" value="MAJOR FACILITATOR SUPERFAMILY MULTIDRUG TRANSPORTER MFSC"/>
    <property type="match status" value="1"/>
</dbReference>
<feature type="transmembrane region" description="Helical" evidence="8">
    <location>
        <begin position="359"/>
        <end position="376"/>
    </location>
</feature>
<accession>A0A372ISU5</accession>
<evidence type="ECO:0000256" key="6">
    <source>
        <dbReference type="ARBA" id="ARBA00022989"/>
    </source>
</evidence>
<feature type="transmembrane region" description="Helical" evidence="8">
    <location>
        <begin position="259"/>
        <end position="280"/>
    </location>
</feature>
<feature type="transmembrane region" description="Helical" evidence="8">
    <location>
        <begin position="143"/>
        <end position="165"/>
    </location>
</feature>
<protein>
    <submittedName>
        <fullName evidence="10">DHA2 family efflux MFS transporter permease subunit</fullName>
    </submittedName>
</protein>
<dbReference type="GO" id="GO:0005886">
    <property type="term" value="C:plasma membrane"/>
    <property type="evidence" value="ECO:0007669"/>
    <property type="project" value="UniProtKB-SubCell"/>
</dbReference>
<name>A0A372ISU5_9BACT</name>
<feature type="transmembrane region" description="Helical" evidence="8">
    <location>
        <begin position="217"/>
        <end position="238"/>
    </location>
</feature>
<dbReference type="AlphaFoldDB" id="A0A372ISU5"/>
<feature type="transmembrane region" description="Helical" evidence="8">
    <location>
        <begin position="186"/>
        <end position="205"/>
    </location>
</feature>
<evidence type="ECO:0000256" key="4">
    <source>
        <dbReference type="ARBA" id="ARBA00022475"/>
    </source>
</evidence>
<keyword evidence="3" id="KW-0813">Transport</keyword>
<dbReference type="Gene3D" id="1.20.1720.10">
    <property type="entry name" value="Multidrug resistance protein D"/>
    <property type="match status" value="1"/>
</dbReference>
<dbReference type="InterPro" id="IPR004638">
    <property type="entry name" value="EmrB-like"/>
</dbReference>
<feature type="transmembrane region" description="Helical" evidence="8">
    <location>
        <begin position="474"/>
        <end position="491"/>
    </location>
</feature>
<dbReference type="PROSITE" id="PS50850">
    <property type="entry name" value="MFS"/>
    <property type="match status" value="1"/>
</dbReference>
<organism evidence="10 11">
    <name type="scientific">Paracidobacterium acidisoli</name>
    <dbReference type="NCBI Taxonomy" id="2303751"/>
    <lineage>
        <taxon>Bacteria</taxon>
        <taxon>Pseudomonadati</taxon>
        <taxon>Acidobacteriota</taxon>
        <taxon>Terriglobia</taxon>
        <taxon>Terriglobales</taxon>
        <taxon>Acidobacteriaceae</taxon>
        <taxon>Paracidobacterium</taxon>
    </lineage>
</organism>
<feature type="transmembrane region" description="Helical" evidence="8">
    <location>
        <begin position="57"/>
        <end position="76"/>
    </location>
</feature>
<dbReference type="SUPFAM" id="SSF103473">
    <property type="entry name" value="MFS general substrate transporter"/>
    <property type="match status" value="1"/>
</dbReference>
<sequence>MELLDTSIANVSLPHIAGGLGRSFDESTWVLTSYLVANAVILPMSAWLSRVFGRKRYYMISVGLFTFTSFLCGIAPNLNCLVLFRVLQGIGGGGLAPVEQAILVDTFPANKRAGAFALYSMAIVTAPAIGPPLGGWITDNLSWRWVFFINVPIGIVSLLLTSRLVHDSEQFKAEVAEVRRAGKLRIDYIGIALVAIGFACLEVVLDRGQIDDWFGSHLITSMLGIAAVALVIAVVWEWRHSDPIIELTLLREKNFALSAAFYFLFGFVLFGSTTMIPEILQQLYGYTATDAGLVLGPGAAVITILAPLVARVTQRGVISPKMLIVFSFCVVAFSMVYYGHFTLQTDYFHYALARAIQGFGYAFLFVPVSVMAYSFLPANKNNKASSLTNLARNWGGSFGVAFITTMHERRMDLRQNYLARDLAPGNNLLQSRLADQIAFFEHRGFSHDGAVAHAYGFVYQQLGQHASFLGFMDCFRMLAVVCLVGIPLALWSRPFRPGGGTAAH</sequence>
<comment type="subcellular location">
    <subcellularLocation>
        <location evidence="1">Cell membrane</location>
        <topology evidence="1">Multi-pass membrane protein</topology>
    </subcellularLocation>
</comment>
<dbReference type="EMBL" id="QVQT01000002">
    <property type="protein sequence ID" value="RFU17958.1"/>
    <property type="molecule type" value="Genomic_DNA"/>
</dbReference>
<proteinExistence type="inferred from homology"/>
<evidence type="ECO:0000313" key="11">
    <source>
        <dbReference type="Proteomes" id="UP000264702"/>
    </source>
</evidence>
<feature type="domain" description="Major facilitator superfamily (MFS) profile" evidence="9">
    <location>
        <begin position="1"/>
        <end position="497"/>
    </location>
</feature>
<dbReference type="Proteomes" id="UP000264702">
    <property type="component" value="Unassembled WGS sequence"/>
</dbReference>
<keyword evidence="4" id="KW-1003">Cell membrane</keyword>
<keyword evidence="11" id="KW-1185">Reference proteome</keyword>
<dbReference type="OrthoDB" id="102502at2"/>
<evidence type="ECO:0000256" key="1">
    <source>
        <dbReference type="ARBA" id="ARBA00004651"/>
    </source>
</evidence>
<evidence type="ECO:0000313" key="10">
    <source>
        <dbReference type="EMBL" id="RFU17958.1"/>
    </source>
</evidence>
<keyword evidence="7 8" id="KW-0472">Membrane</keyword>